<dbReference type="InterPro" id="IPR013103">
    <property type="entry name" value="RVT_2"/>
</dbReference>
<feature type="domain" description="Reverse transcriptase Ty1/copia-type" evidence="1">
    <location>
        <begin position="399"/>
        <end position="478"/>
    </location>
</feature>
<evidence type="ECO:0000259" key="2">
    <source>
        <dbReference type="Pfam" id="PF25597"/>
    </source>
</evidence>
<dbReference type="PANTHER" id="PTHR11439:SF470">
    <property type="entry name" value="CYSTEINE-RICH RLK (RECEPTOR-LIKE PROTEIN KINASE) 8"/>
    <property type="match status" value="1"/>
</dbReference>
<comment type="caution">
    <text evidence="3">The sequence shown here is derived from an EMBL/GenBank/DDBJ whole genome shotgun (WGS) entry which is preliminary data.</text>
</comment>
<sequence>MLGMKKTPWFWLWNSMLPEISDTFMFLPTSKEIWEAAQQTYSKVKDAARVFEIKSKISDTKQGDRSVTEYANLLKNLWQEMDHYRCIEMKCSDDAAVLKNSIEKDRTYDFLAGLNIEFDQVRIQILGKEELPSLNETISIINAEESRRGVMLYAQPVEESAMLGKIIDKNLKFNAEKTSASHTVNSEAGRMESRPLSKDKMWCTYCKKPHHTKDNAGSFMENHQVLTGMQNLEVKNYEASGRSKLDPRAVKCVFIGYSPTQKGYKCYDPTTRKTYVSADVTFVEEESYFSSPYLQGDTSSMEDKDLFLREPSMLVKTSPVQTKSTPEVELISRGNSEDKPIESFPNLSEEPSRPINPTLTMPLKVYSRRIKPVINPVQVQETESSLGNEHSASGGVTALIVYVDDIIVTGNDSDEKEALRKYLAKEFEIKNLGKLKYFLGIEVARSKEGIFVSQQKYVLNLLEETGKLGCRPSDTPIEPNHRLAEFMEGEPTDKGMYQRLVGKLIYLSHTRPDIAYVVSVVSQFMQNPKDVHLHAVYQILQYLKGSLGRGILFRKGTNMELEAYTDADYAGSLTDRRSTFGYCTFLGGNLVTWRSKKQPVVARSSSEAEFCSMAQGICELLWLKIILNDLKIKLETPMKLYCDNKSAINIAHNPVQHDRTKHVEVDRHFIKEKLESGLICTPYTSTEGQLADILTKGLASSAFYRIVSKLGMENIYSPA</sequence>
<keyword evidence="4" id="KW-1185">Reference proteome</keyword>
<proteinExistence type="predicted"/>
<evidence type="ECO:0000313" key="3">
    <source>
        <dbReference type="EMBL" id="KAK2968179.1"/>
    </source>
</evidence>
<dbReference type="InterPro" id="IPR043502">
    <property type="entry name" value="DNA/RNA_pol_sf"/>
</dbReference>
<dbReference type="Pfam" id="PF25597">
    <property type="entry name" value="SH3_retrovirus"/>
    <property type="match status" value="1"/>
</dbReference>
<evidence type="ECO:0000259" key="1">
    <source>
        <dbReference type="Pfam" id="PF07727"/>
    </source>
</evidence>
<dbReference type="InterPro" id="IPR057670">
    <property type="entry name" value="SH3_retrovirus"/>
</dbReference>
<reference evidence="3" key="1">
    <citation type="submission" date="2022-12" db="EMBL/GenBank/DDBJ databases">
        <title>Draft genome assemblies for two species of Escallonia (Escalloniales).</title>
        <authorList>
            <person name="Chanderbali A."/>
            <person name="Dervinis C."/>
            <person name="Anghel I."/>
            <person name="Soltis D."/>
            <person name="Soltis P."/>
            <person name="Zapata F."/>
        </authorList>
    </citation>
    <scope>NUCLEOTIDE SEQUENCE</scope>
    <source>
        <strain evidence="3">UCBG92.1500</strain>
        <tissue evidence="3">Leaf</tissue>
    </source>
</reference>
<dbReference type="Pfam" id="PF07727">
    <property type="entry name" value="RVT_2"/>
    <property type="match status" value="1"/>
</dbReference>
<dbReference type="Proteomes" id="UP001187471">
    <property type="component" value="Unassembled WGS sequence"/>
</dbReference>
<evidence type="ECO:0000313" key="4">
    <source>
        <dbReference type="Proteomes" id="UP001187471"/>
    </source>
</evidence>
<dbReference type="AlphaFoldDB" id="A0AA88QD77"/>
<protein>
    <recommendedName>
        <fullName evidence="5">Reverse transcriptase Ty1/copia-type domain-containing protein</fullName>
    </recommendedName>
</protein>
<name>A0AA88QD77_9ASTE</name>
<feature type="domain" description="Retroviral polymerase SH3-like" evidence="2">
    <location>
        <begin position="241"/>
        <end position="289"/>
    </location>
</feature>
<dbReference type="SUPFAM" id="SSF56672">
    <property type="entry name" value="DNA/RNA polymerases"/>
    <property type="match status" value="1"/>
</dbReference>
<gene>
    <name evidence="3" type="ORF">RJ640_018272</name>
</gene>
<evidence type="ECO:0008006" key="5">
    <source>
        <dbReference type="Google" id="ProtNLM"/>
    </source>
</evidence>
<dbReference type="CDD" id="cd09272">
    <property type="entry name" value="RNase_HI_RT_Ty1"/>
    <property type="match status" value="1"/>
</dbReference>
<organism evidence="3 4">
    <name type="scientific">Escallonia rubra</name>
    <dbReference type="NCBI Taxonomy" id="112253"/>
    <lineage>
        <taxon>Eukaryota</taxon>
        <taxon>Viridiplantae</taxon>
        <taxon>Streptophyta</taxon>
        <taxon>Embryophyta</taxon>
        <taxon>Tracheophyta</taxon>
        <taxon>Spermatophyta</taxon>
        <taxon>Magnoliopsida</taxon>
        <taxon>eudicotyledons</taxon>
        <taxon>Gunneridae</taxon>
        <taxon>Pentapetalae</taxon>
        <taxon>asterids</taxon>
        <taxon>campanulids</taxon>
        <taxon>Escalloniales</taxon>
        <taxon>Escalloniaceae</taxon>
        <taxon>Escallonia</taxon>
    </lineage>
</organism>
<accession>A0AA88QD77</accession>
<dbReference type="EMBL" id="JAVXUO010002935">
    <property type="protein sequence ID" value="KAK2968179.1"/>
    <property type="molecule type" value="Genomic_DNA"/>
</dbReference>
<dbReference type="PANTHER" id="PTHR11439">
    <property type="entry name" value="GAG-POL-RELATED RETROTRANSPOSON"/>
    <property type="match status" value="1"/>
</dbReference>